<dbReference type="GO" id="GO:0016887">
    <property type="term" value="F:ATP hydrolysis activity"/>
    <property type="evidence" value="ECO:0007669"/>
    <property type="project" value="InterPro"/>
</dbReference>
<evidence type="ECO:0000259" key="3">
    <source>
        <dbReference type="PROSITE" id="PS50893"/>
    </source>
</evidence>
<dbReference type="AlphaFoldDB" id="A0A5R9L9U4"/>
<evidence type="ECO:0000256" key="1">
    <source>
        <dbReference type="ARBA" id="ARBA00022741"/>
    </source>
</evidence>
<evidence type="ECO:0000313" key="5">
    <source>
        <dbReference type="Proteomes" id="UP000307430"/>
    </source>
</evidence>
<dbReference type="RefSeq" id="WP_138362994.1">
    <property type="nucleotide sequence ID" value="NZ_JBCIVH010000037.1"/>
</dbReference>
<keyword evidence="1" id="KW-0547">Nucleotide-binding</keyword>
<name>A0A5R9L9U4_9ENTR</name>
<dbReference type="InterPro" id="IPR003593">
    <property type="entry name" value="AAA+_ATPase"/>
</dbReference>
<dbReference type="EMBL" id="VCHQ01000035">
    <property type="protein sequence ID" value="TLV06204.1"/>
    <property type="molecule type" value="Genomic_DNA"/>
</dbReference>
<keyword evidence="5" id="KW-1185">Reference proteome</keyword>
<dbReference type="InterPro" id="IPR027417">
    <property type="entry name" value="P-loop_NTPase"/>
</dbReference>
<dbReference type="SUPFAM" id="SSF52540">
    <property type="entry name" value="P-loop containing nucleoside triphosphate hydrolases"/>
    <property type="match status" value="1"/>
</dbReference>
<dbReference type="GO" id="GO:0005524">
    <property type="term" value="F:ATP binding"/>
    <property type="evidence" value="ECO:0007669"/>
    <property type="project" value="UniProtKB-KW"/>
</dbReference>
<dbReference type="InterPro" id="IPR017871">
    <property type="entry name" value="ABC_transporter-like_CS"/>
</dbReference>
<organism evidence="4 5">
    <name type="scientific">Klebsiella indica</name>
    <dbReference type="NCBI Taxonomy" id="2582917"/>
    <lineage>
        <taxon>Bacteria</taxon>
        <taxon>Pseudomonadati</taxon>
        <taxon>Pseudomonadota</taxon>
        <taxon>Gammaproteobacteria</taxon>
        <taxon>Enterobacterales</taxon>
        <taxon>Enterobacteriaceae</taxon>
        <taxon>Klebsiella/Raoultella group</taxon>
        <taxon>Klebsiella</taxon>
    </lineage>
</organism>
<dbReference type="Pfam" id="PF00005">
    <property type="entry name" value="ABC_tran"/>
    <property type="match status" value="1"/>
</dbReference>
<dbReference type="PROSITE" id="PS50893">
    <property type="entry name" value="ABC_TRANSPORTER_2"/>
    <property type="match status" value="1"/>
</dbReference>
<reference evidence="4 5" key="1">
    <citation type="submission" date="2019-05" db="EMBL/GenBank/DDBJ databases">
        <title>Genome sequence of Klebsiella sp strain TOUT106.</title>
        <authorList>
            <person name="Rahi P."/>
            <person name="Chaudhari D."/>
        </authorList>
    </citation>
    <scope>NUCLEOTIDE SEQUENCE [LARGE SCALE GENOMIC DNA]</scope>
    <source>
        <strain evidence="4 5">TOUT106</strain>
    </source>
</reference>
<comment type="caution">
    <text evidence="4">The sequence shown here is derived from an EMBL/GenBank/DDBJ whole genome shotgun (WGS) entry which is preliminary data.</text>
</comment>
<evidence type="ECO:0000313" key="4">
    <source>
        <dbReference type="EMBL" id="TLV06204.1"/>
    </source>
</evidence>
<dbReference type="InterPro" id="IPR050107">
    <property type="entry name" value="ABC_carbohydrate_import_ATPase"/>
</dbReference>
<dbReference type="PROSITE" id="PS00211">
    <property type="entry name" value="ABC_TRANSPORTER_1"/>
    <property type="match status" value="1"/>
</dbReference>
<feature type="domain" description="ABC transporter" evidence="3">
    <location>
        <begin position="2"/>
        <end position="239"/>
    </location>
</feature>
<dbReference type="PANTHER" id="PTHR43790:SF8">
    <property type="entry name" value="SUGAR ABC TRANSPORTER ATP-BINDING PROTEIN"/>
    <property type="match status" value="1"/>
</dbReference>
<dbReference type="InterPro" id="IPR003439">
    <property type="entry name" value="ABC_transporter-like_ATP-bd"/>
</dbReference>
<proteinExistence type="predicted"/>
<gene>
    <name evidence="4" type="ORF">FE839_22450</name>
</gene>
<protein>
    <submittedName>
        <fullName evidence="4">Sugar ABC transporter ATP-binding protein</fullName>
    </submittedName>
</protein>
<keyword evidence="2 4" id="KW-0067">ATP-binding</keyword>
<evidence type="ECO:0000256" key="2">
    <source>
        <dbReference type="ARBA" id="ARBA00022840"/>
    </source>
</evidence>
<dbReference type="Gene3D" id="3.40.50.300">
    <property type="entry name" value="P-loop containing nucleotide triphosphate hydrolases"/>
    <property type="match status" value="1"/>
</dbReference>
<sequence>MVDITKTYGSIRSLRGVNLQLAPGEVLGLVGDNGAGKSTLTKILSGAVVPTSGTIRIDGVEQRFLTPSDARRCQIEMVYQDLSLCDTVNVAGNLFMGREPIKKILGLPFLDEAKMHADARNMLKGLGISIPDTKVMVRNLSGGQRQAIAIARAAAFNPKVLIMDEPTAALAVAEVEAVLALIKRVSARGVSVILITHRLQDLFLVCDRIMVMYEGTSVAERQVRDTSLADIVNLIVGEKFTAHSARAH</sequence>
<dbReference type="Proteomes" id="UP000307430">
    <property type="component" value="Unassembled WGS sequence"/>
</dbReference>
<dbReference type="CDD" id="cd03216">
    <property type="entry name" value="ABC_Carb_Monos_I"/>
    <property type="match status" value="1"/>
</dbReference>
<accession>A0A5R9L9U4</accession>
<dbReference type="SMART" id="SM00382">
    <property type="entry name" value="AAA"/>
    <property type="match status" value="1"/>
</dbReference>
<dbReference type="PANTHER" id="PTHR43790">
    <property type="entry name" value="CARBOHYDRATE TRANSPORT ATP-BINDING PROTEIN MG119-RELATED"/>
    <property type="match status" value="1"/>
</dbReference>